<keyword evidence="4" id="KW-1185">Reference proteome</keyword>
<dbReference type="Pfam" id="PF17963">
    <property type="entry name" value="Big_9"/>
    <property type="match status" value="1"/>
</dbReference>
<keyword evidence="1 2" id="KW-0732">Signal</keyword>
<dbReference type="OrthoDB" id="9805017at2"/>
<gene>
    <name evidence="3" type="ORF">B0I18_101461</name>
</gene>
<dbReference type="RefSeq" id="WP_106521021.1">
    <property type="nucleotide sequence ID" value="NZ_PYGD01000001.1"/>
</dbReference>
<name>A0A2P8DAQ8_9BACT</name>
<evidence type="ECO:0000313" key="3">
    <source>
        <dbReference type="EMBL" id="PSK94306.1"/>
    </source>
</evidence>
<proteinExistence type="predicted"/>
<feature type="signal peptide" evidence="2">
    <location>
        <begin position="1"/>
        <end position="31"/>
    </location>
</feature>
<dbReference type="Pfam" id="PF13517">
    <property type="entry name" value="FG-GAP_3"/>
    <property type="match status" value="2"/>
</dbReference>
<dbReference type="Gene3D" id="2.130.10.130">
    <property type="entry name" value="Integrin alpha, N-terminal"/>
    <property type="match status" value="1"/>
</dbReference>
<dbReference type="AlphaFoldDB" id="A0A2P8DAQ8"/>
<dbReference type="InterPro" id="IPR028994">
    <property type="entry name" value="Integrin_alpha_N"/>
</dbReference>
<dbReference type="EMBL" id="PYGD01000001">
    <property type="protein sequence ID" value="PSK94306.1"/>
    <property type="molecule type" value="Genomic_DNA"/>
</dbReference>
<sequence>MNEINLPVKSLRKICLSAGLYAAITAIGVTAATAQPWQAASVNPFACVDVGNDAQMALADLDNDGDLDLASGSKCNNFFYYRNTGTATSPAYVNRTGSNNPFNGLSRSYGSVAFIDWDNDGDLDMVSGDANGRLYYYRNTGSAAVPQFSAAPTPNVFSNLGDLGTHSNVAFADWDNDGNTDMFVVLSNGTIKYFRNNGNNTGFTQKTGSDNPFSAGYSGCYGALAFADIDGDGDLDAVLGNESGSGNGKNYVVYYERTGANTVVKRSTSTTNPFYNVHPGNCSGDAHPAFADVDGDGDLDLVVGAGNGRVYLYTNCAVAPNATNITATTAFQTPKTINVAASATAGATGNTNALDPKSVVVVAQPAHGTATVDPATGIVTYTPADGFSGNDVFTYTIANKAGTRSAVKTITMTVGQPVKVSLKAFLRGAFNGTRHKDVTNDWANVLKAKALNQPYSGAPFNYNGTESVTAATFTVTSGDNDVVDWVLLELKKTDGTLVSRTAALILENGDIVNIDKSAQVSLKAAPGNYHLTIRHRNHLGLSTEPVSFNAGNNAFDFTTASDAALYGNSSAFATLNGKKCLIAGNANSNGNVRYNGQGNDRDAILAYLSFNEVGFVSGVYTPNDVNLDGTVRYNGMRNDRDFLLEMLNFNEIGFIQEQAK</sequence>
<evidence type="ECO:0000313" key="4">
    <source>
        <dbReference type="Proteomes" id="UP000240572"/>
    </source>
</evidence>
<feature type="chain" id="PRO_5015126339" evidence="2">
    <location>
        <begin position="32"/>
        <end position="660"/>
    </location>
</feature>
<dbReference type="SUPFAM" id="SSF69318">
    <property type="entry name" value="Integrin alpha N-terminal domain"/>
    <property type="match status" value="1"/>
</dbReference>
<evidence type="ECO:0000256" key="1">
    <source>
        <dbReference type="ARBA" id="ARBA00022729"/>
    </source>
</evidence>
<dbReference type="Proteomes" id="UP000240572">
    <property type="component" value="Unassembled WGS sequence"/>
</dbReference>
<dbReference type="PANTHER" id="PTHR44103:SF1">
    <property type="entry name" value="PROPROTEIN CONVERTASE P"/>
    <property type="match status" value="1"/>
</dbReference>
<comment type="caution">
    <text evidence="3">The sequence shown here is derived from an EMBL/GenBank/DDBJ whole genome shotgun (WGS) entry which is preliminary data.</text>
</comment>
<organism evidence="3 4">
    <name type="scientific">Taibaiella chishuiensis</name>
    <dbReference type="NCBI Taxonomy" id="1434707"/>
    <lineage>
        <taxon>Bacteria</taxon>
        <taxon>Pseudomonadati</taxon>
        <taxon>Bacteroidota</taxon>
        <taxon>Chitinophagia</taxon>
        <taxon>Chitinophagales</taxon>
        <taxon>Chitinophagaceae</taxon>
        <taxon>Taibaiella</taxon>
    </lineage>
</organism>
<dbReference type="PANTHER" id="PTHR44103">
    <property type="entry name" value="PROPROTEIN CONVERTASE P"/>
    <property type="match status" value="1"/>
</dbReference>
<dbReference type="Pfam" id="PF01839">
    <property type="entry name" value="FG-GAP"/>
    <property type="match status" value="1"/>
</dbReference>
<evidence type="ECO:0000256" key="2">
    <source>
        <dbReference type="SAM" id="SignalP"/>
    </source>
</evidence>
<protein>
    <submittedName>
        <fullName evidence="3">VCBS repeat protein</fullName>
    </submittedName>
</protein>
<dbReference type="InterPro" id="IPR013517">
    <property type="entry name" value="FG-GAP"/>
</dbReference>
<dbReference type="Gene3D" id="2.60.40.3440">
    <property type="match status" value="1"/>
</dbReference>
<reference evidence="3 4" key="1">
    <citation type="submission" date="2018-03" db="EMBL/GenBank/DDBJ databases">
        <title>Genomic Encyclopedia of Type Strains, Phase III (KMG-III): the genomes of soil and plant-associated and newly described type strains.</title>
        <authorList>
            <person name="Whitman W."/>
        </authorList>
    </citation>
    <scope>NUCLEOTIDE SEQUENCE [LARGE SCALE GENOMIC DNA]</scope>
    <source>
        <strain evidence="3 4">CGMCC 1.12700</strain>
    </source>
</reference>
<accession>A0A2P8DAQ8</accession>